<keyword evidence="2" id="KW-1185">Reference proteome</keyword>
<protein>
    <submittedName>
        <fullName evidence="1">Uncharacterized protein</fullName>
    </submittedName>
</protein>
<reference evidence="1 2" key="1">
    <citation type="journal article" date="2018" name="New Phytol.">
        <title>Phylogenomics of Endogonaceae and evolution of mycorrhizas within Mucoromycota.</title>
        <authorList>
            <person name="Chang Y."/>
            <person name="Desiro A."/>
            <person name="Na H."/>
            <person name="Sandor L."/>
            <person name="Lipzen A."/>
            <person name="Clum A."/>
            <person name="Barry K."/>
            <person name="Grigoriev I.V."/>
            <person name="Martin F.M."/>
            <person name="Stajich J.E."/>
            <person name="Smith M.E."/>
            <person name="Bonito G."/>
            <person name="Spatafora J.W."/>
        </authorList>
    </citation>
    <scope>NUCLEOTIDE SEQUENCE [LARGE SCALE GENOMIC DNA]</scope>
    <source>
        <strain evidence="1 2">AD002</strain>
    </source>
</reference>
<dbReference type="AlphaFoldDB" id="A0A433QA25"/>
<evidence type="ECO:0000313" key="2">
    <source>
        <dbReference type="Proteomes" id="UP000274822"/>
    </source>
</evidence>
<evidence type="ECO:0000313" key="1">
    <source>
        <dbReference type="EMBL" id="RUS26621.1"/>
    </source>
</evidence>
<dbReference type="Proteomes" id="UP000274822">
    <property type="component" value="Unassembled WGS sequence"/>
</dbReference>
<sequence>MARAPKPRRGAVRTSASAIKVTSKGLQTRIHRILDLIASGMLLAFSKFSEALRKSPLDTYFSAIKA</sequence>
<name>A0A433QA25_9FUNG</name>
<gene>
    <name evidence="1" type="ORF">BC938DRAFT_470513</name>
</gene>
<comment type="caution">
    <text evidence="1">The sequence shown here is derived from an EMBL/GenBank/DDBJ whole genome shotgun (WGS) entry which is preliminary data.</text>
</comment>
<organism evidence="1 2">
    <name type="scientific">Jimgerdemannia flammicorona</name>
    <dbReference type="NCBI Taxonomy" id="994334"/>
    <lineage>
        <taxon>Eukaryota</taxon>
        <taxon>Fungi</taxon>
        <taxon>Fungi incertae sedis</taxon>
        <taxon>Mucoromycota</taxon>
        <taxon>Mucoromycotina</taxon>
        <taxon>Endogonomycetes</taxon>
        <taxon>Endogonales</taxon>
        <taxon>Endogonaceae</taxon>
        <taxon>Jimgerdemannia</taxon>
    </lineage>
</organism>
<proteinExistence type="predicted"/>
<accession>A0A433QA25</accession>
<dbReference type="EMBL" id="RBNJ01010023">
    <property type="protein sequence ID" value="RUS26621.1"/>
    <property type="molecule type" value="Genomic_DNA"/>
</dbReference>